<dbReference type="PANTHER" id="PTHR22674">
    <property type="entry name" value="NTPASE, KAP FAMILY P-LOOP DOMAIN-CONTAINING 1"/>
    <property type="match status" value="1"/>
</dbReference>
<feature type="compositionally biased region" description="Basic and acidic residues" evidence="1">
    <location>
        <begin position="179"/>
        <end position="189"/>
    </location>
</feature>
<dbReference type="KEGG" id="smag:AN936_05000"/>
<evidence type="ECO:0000313" key="4">
    <source>
        <dbReference type="Proteomes" id="UP000058074"/>
    </source>
</evidence>
<sequence>MWSDNETIRDLVNFSHVADIAAERIVGAMGEPLSVGISGDWGVGKSSMMKLLRTSLGKHTDVEFRFVEFNAWLYQNYDDARAALMEAIAAAVVEQAVAKKDSLSETALKHARSLFGRVKKLRLLGLIGSTAIDIYSGGHLTPFLAAGMGTVTGLLDGEVTGEDLKKAEKLATDTYEGGKKLVGDKKPDAAPEPEEADSPRKAIQAFRDDLEATLTELGVTLVVLIDDLDRCLPKTAIATLESMRLFLFLKHTAFVIAADEGMIRQAVRSHFENATLDDDLVTNYFDKLIQLPIRVPALGTQEVRAYLMMLFVDAEPDLDGTVKDSVREAVCKRLAQSWTGARVDKAFVSDAIKNCPPNAECPSGLLNRLALAERIAPILTTSPKIRGNPRLIKRFLNTLSMRTSMARIQSVTVDEEVLVKLLLFERCGDKDAYAELLRAVNESEDGYAAFLGDMERRARGDDTAPELEKPWNEAFHMNWLTLDPPLADKDLRGALYVGRESHPIISRADELSSEAMEVLDMLLKLNSASPIVSDEIAKLSNPEIGRITDKIIVRARNEVSWGTPPILNALQALAAASTTSARAVVAFFSEVPSSQIKASIVPRLAALVWGQEVLTAFHKRGDLAVPAKNAVTKSMKGEK</sequence>
<dbReference type="Gene3D" id="3.40.50.300">
    <property type="entry name" value="P-loop containing nucleotide triphosphate hydrolases"/>
    <property type="match status" value="1"/>
</dbReference>
<feature type="region of interest" description="Disordered" evidence="1">
    <location>
        <begin position="179"/>
        <end position="199"/>
    </location>
</feature>
<name>A0A0N7GS51_SPHMC</name>
<proteinExistence type="predicted"/>
<dbReference type="RefSeq" id="WP_084758181.1">
    <property type="nucleotide sequence ID" value="NZ_CP012700.1"/>
</dbReference>
<dbReference type="PATRIC" id="fig|33050.5.peg.1031"/>
<dbReference type="PANTHER" id="PTHR22674:SF6">
    <property type="entry name" value="NTPASE KAP FAMILY P-LOOP DOMAIN-CONTAINING PROTEIN 1"/>
    <property type="match status" value="1"/>
</dbReference>
<dbReference type="InterPro" id="IPR027417">
    <property type="entry name" value="P-loop_NTPase"/>
</dbReference>
<evidence type="ECO:0000259" key="2">
    <source>
        <dbReference type="Pfam" id="PF07693"/>
    </source>
</evidence>
<feature type="domain" description="KAP NTPase" evidence="2">
    <location>
        <begin position="15"/>
        <end position="404"/>
    </location>
</feature>
<dbReference type="Proteomes" id="UP000058074">
    <property type="component" value="Chromosome"/>
</dbReference>
<dbReference type="OrthoDB" id="88903at2"/>
<organism evidence="3 4">
    <name type="scientific">Sphingopyxis macrogoltabida</name>
    <name type="common">Sphingomonas macrogoltabidus</name>
    <dbReference type="NCBI Taxonomy" id="33050"/>
    <lineage>
        <taxon>Bacteria</taxon>
        <taxon>Pseudomonadati</taxon>
        <taxon>Pseudomonadota</taxon>
        <taxon>Alphaproteobacteria</taxon>
        <taxon>Sphingomonadales</taxon>
        <taxon>Sphingomonadaceae</taxon>
        <taxon>Sphingopyxis</taxon>
    </lineage>
</organism>
<dbReference type="InterPro" id="IPR052754">
    <property type="entry name" value="NTPase_KAP_P-loop"/>
</dbReference>
<evidence type="ECO:0000313" key="3">
    <source>
        <dbReference type="EMBL" id="ALH79739.1"/>
    </source>
</evidence>
<protein>
    <recommendedName>
        <fullName evidence="2">KAP NTPase domain-containing protein</fullName>
    </recommendedName>
</protein>
<reference evidence="3 4" key="1">
    <citation type="journal article" date="2015" name="Genome Announc.">
        <title>Complete Genome Sequence of Polypropylene Glycol- and Polyethylene Glycol-Degrading Sphingopyxis macrogoltabida Strain EY-1.</title>
        <authorList>
            <person name="Ohtsubo Y."/>
            <person name="Nagata Y."/>
            <person name="Numata M."/>
            <person name="Tsuchikane K."/>
            <person name="Hosoyama A."/>
            <person name="Yamazoe A."/>
            <person name="Tsuda M."/>
            <person name="Fujita N."/>
            <person name="Kawai F."/>
        </authorList>
    </citation>
    <scope>NUCLEOTIDE SEQUENCE [LARGE SCALE GENOMIC DNA]</scope>
    <source>
        <strain evidence="3 4">EY-1</strain>
    </source>
</reference>
<dbReference type="AlphaFoldDB" id="A0A0N7GS51"/>
<accession>A0A0N7GS51</accession>
<dbReference type="Pfam" id="PF07693">
    <property type="entry name" value="KAP_NTPase"/>
    <property type="match status" value="1"/>
</dbReference>
<dbReference type="InterPro" id="IPR011646">
    <property type="entry name" value="KAP_P-loop"/>
</dbReference>
<gene>
    <name evidence="3" type="ORF">AN936_05000</name>
</gene>
<evidence type="ECO:0000256" key="1">
    <source>
        <dbReference type="SAM" id="MobiDB-lite"/>
    </source>
</evidence>
<dbReference type="SUPFAM" id="SSF52540">
    <property type="entry name" value="P-loop containing nucleoside triphosphate hydrolases"/>
    <property type="match status" value="1"/>
</dbReference>
<dbReference type="EMBL" id="CP012700">
    <property type="protein sequence ID" value="ALH79739.1"/>
    <property type="molecule type" value="Genomic_DNA"/>
</dbReference>